<feature type="repeat" description="CHCR" evidence="7">
    <location>
        <begin position="865"/>
        <end position="1006"/>
    </location>
</feature>
<dbReference type="PIRSF" id="PIRSF002290">
    <property type="entry name" value="Clathrin_H_chain"/>
    <property type="match status" value="1"/>
</dbReference>
<feature type="repeat" description="CHCR" evidence="7">
    <location>
        <begin position="1310"/>
        <end position="1456"/>
    </location>
</feature>
<dbReference type="InterPro" id="IPR000547">
    <property type="entry name" value="Clathrin_H-chain/VPS_repeat"/>
</dbReference>
<reference evidence="9" key="1">
    <citation type="submission" date="2021-01" db="EMBL/GenBank/DDBJ databases">
        <authorList>
            <person name="Corre E."/>
            <person name="Pelletier E."/>
            <person name="Niang G."/>
            <person name="Scheremetjew M."/>
            <person name="Finn R."/>
            <person name="Kale V."/>
            <person name="Holt S."/>
            <person name="Cochrane G."/>
            <person name="Meng A."/>
            <person name="Brown T."/>
            <person name="Cohen L."/>
        </authorList>
    </citation>
    <scope>NUCLEOTIDE SEQUENCE</scope>
    <source>
        <strain evidence="9">CCMP3105</strain>
    </source>
</reference>
<dbReference type="FunFam" id="1.25.40.10:FF:000001">
    <property type="entry name" value="Clathrin heavy chain"/>
    <property type="match status" value="1"/>
</dbReference>
<keyword evidence="5 6" id="KW-0968">Cytoplasmic vesicle</keyword>
<keyword evidence="3 6" id="KW-0472">Membrane</keyword>
<evidence type="ECO:0000256" key="8">
    <source>
        <dbReference type="SAM" id="MobiDB-lite"/>
    </source>
</evidence>
<protein>
    <recommendedName>
        <fullName evidence="6">Clathrin heavy chain</fullName>
    </recommendedName>
</protein>
<dbReference type="GO" id="GO:0006886">
    <property type="term" value="P:intracellular protein transport"/>
    <property type="evidence" value="ECO:0007669"/>
    <property type="project" value="UniProtKB-UniRule"/>
</dbReference>
<dbReference type="GO" id="GO:0071439">
    <property type="term" value="C:clathrin complex"/>
    <property type="evidence" value="ECO:0007669"/>
    <property type="project" value="InterPro"/>
</dbReference>
<dbReference type="GO" id="GO:0030132">
    <property type="term" value="C:clathrin coat of coated pit"/>
    <property type="evidence" value="ECO:0007669"/>
    <property type="project" value="InterPro"/>
</dbReference>
<evidence type="ECO:0000313" key="9">
    <source>
        <dbReference type="EMBL" id="CAE4598479.1"/>
    </source>
</evidence>
<comment type="subcellular location">
    <subcellularLocation>
        <location evidence="6">Cytoplasmic vesicle membrane</location>
        <topology evidence="6">Peripheral membrane protein</topology>
        <orientation evidence="6">Cytoplasmic side</orientation>
    </subcellularLocation>
    <subcellularLocation>
        <location evidence="6">Membrane</location>
        <location evidence="6">Coated pit</location>
        <topology evidence="6">Peripheral membrane protein</topology>
        <orientation evidence="6">Cytoplasmic side</orientation>
    </subcellularLocation>
</comment>
<evidence type="ECO:0000256" key="6">
    <source>
        <dbReference type="PIRNR" id="PIRNR002290"/>
    </source>
</evidence>
<dbReference type="SMART" id="SM00299">
    <property type="entry name" value="CLH"/>
    <property type="match status" value="7"/>
</dbReference>
<keyword evidence="4 6" id="KW-0168">Coated pit</keyword>
<dbReference type="PANTHER" id="PTHR10292">
    <property type="entry name" value="CLATHRIN HEAVY CHAIN RELATED"/>
    <property type="match status" value="1"/>
</dbReference>
<accession>A0A7S4QZJ1</accession>
<sequence>MMQQGMMAAGAAPAEPPITLATTMNLADHVTNAQAFRFGNLTMESDKWLSVKDTAADGSSQVVVIDMHNGNAVSRKPMKAEASLMNPKDNIMALKASAEGQPGHFVQVFNLDTKEKLGVFQASESLVFWRWLSPRMLALVGEKDVYHWNLETPNSAPEKIFQRSGKLAEAGSQVISYTANAQLSWCLLTAISTQDQGRTIDGNMQLYSVEKKQQQMLEGHAGCFGSVLVADGEGPAGLLAFMERKAGSLQTKLHIMDVTKPRGEGLPPPFKVQSEVAMPPEAPNDFAVALHLSEKHGVVFTVTKAGYLFIFDVATATMLVRTRVSQDTIFISAYSTTTGGCIFVNRKGAVLSAKVNEPTIVGYIMNSLVQLSNRQDVAFNLARRFGLPGADELFQRQFSQYFASGDYRNAALVAAQCRSGALRTPQTIQQFKSVQAPAGQSSPILHYFSTLLEYGQLNALESVELARPVVQQQRRELVEKWLKEDKLECTEELGDIVKPLETRFALSIYLRANSRQKAIACFVELGQYDQVAAYARKVGYQADYTVLLQQMLATSPEGATNFAKSLLSGQGGGPPLMDINQVVKVFMEQNRLQETTSILLEALKENRPDQAQLQTQLLAMNLQQAPKVAEAIMQMNMFTHYDRTYIGQLCEKAGLMQRALEHYQDAADLKRVMLHAHQMTPEFLTQYFARMPPETALECLYDLLRHNRQNLNVAVQVAIKYHEQIGAGKIVEMFESFGSNDGIFYFLGAILSSSTDALVHFKYIQAASRCGNMQEVERVCRESACYDPAVVKDFLKEAKLPDPRPLIYVCDLHGYVGELTEYLYKNSLMKYIEVYVVKVNPTNCPTVIGTLIDLDCSEDFIKTLLQNVRAACPIEPLVAEVEKRNRLRVLLPWLEARAAEGNQDPYLHNGIAKIYIDTNRDPETYLKNNAFYDSAVVGGYCEDRDPHLAYTAYKRAWGSCDEQLVDVTNRNGLFRLQARYLVERQNPELWKSVLSSENQYRRQIIDQVVGTALPETKEPEAVAAAVRAFIAEDINSELIELLEKIVLHGQGPCKTKNLQNLLIITAIKADKARVMDYVNRLDDFDGPSIASIAVGEPYCLFEEAFTIYKKCGLNADAMEVLLTNIESVERAQEFASRCNEGPVWYRLGRAQLENNAVPEAIESYLRAEDASDYQRVIQVAEREENFEELVRFLTMARQSVKDQYVDTELVYAYAKTERLAEMEEFVSGTTTANVQAVGDRLYEERAYKAGKILYQSIPNNARLASCHVQLGEFTQAVEAARKANNPRTWKEVNIACVQAQQFRCAEIAGMHIIVHPDHLEELIAQYESGGHFEELIALLDSGLTSDRSHVGMYTELAVLYSKYRPEKLMDFIKLNTNRLNIPKLIQACERHHLWQHAIFLYTHYDEFDAAANAMMAHSPTAFSHDQFQMIMQKVSNSELYYRAVQFYLEEQPMRVNSLLSTITPKVDHARVVQQVRKAGHLALIMPYLKAVQQHNLQPVNEALNELYVEAEQHEELRSSIEDFDNIDQIGLAQRLERHELVEMRRIAALVYKKNKRYMQSIDLSKLDKMYKDAMETARDSGNADLAESLLRYFVDENMRECFAACLFTCYDLIRPDVGVELAWRKGMLDFAMPYLIQVLREYTGRVDALDKKTQKKEEAEEKQKSAPNDYVPDYMPPMMGPGGLAGFGGLALTGGPAMAPTMAPMQQPGFPQPGMMQPGPGMMMMPPM</sequence>
<dbReference type="Gene3D" id="1.25.40.730">
    <property type="match status" value="1"/>
</dbReference>
<dbReference type="InterPro" id="IPR055358">
    <property type="entry name" value="CHCR"/>
</dbReference>
<evidence type="ECO:0000256" key="7">
    <source>
        <dbReference type="PROSITE-ProRule" id="PRU01006"/>
    </source>
</evidence>
<dbReference type="Gene3D" id="1.25.40.10">
    <property type="entry name" value="Tetratricopeptide repeat domain"/>
    <property type="match status" value="3"/>
</dbReference>
<dbReference type="PROSITE" id="PS50236">
    <property type="entry name" value="CHCR"/>
    <property type="match status" value="7"/>
</dbReference>
<feature type="repeat" description="CHCR" evidence="7">
    <location>
        <begin position="1459"/>
        <end position="1602"/>
    </location>
</feature>
<keyword evidence="2" id="KW-0677">Repeat</keyword>
<dbReference type="InterPro" id="IPR016341">
    <property type="entry name" value="Clathrin_heavy_chain"/>
</dbReference>
<feature type="repeat" description="CHCR" evidence="7">
    <location>
        <begin position="718"/>
        <end position="860"/>
    </location>
</feature>
<dbReference type="SUPFAM" id="SSF50989">
    <property type="entry name" value="Clathrin heavy-chain terminal domain"/>
    <property type="match status" value="1"/>
</dbReference>
<name>A0A7S4QZJ1_9DINO</name>
<organism evidence="9">
    <name type="scientific">Alexandrium monilatum</name>
    <dbReference type="NCBI Taxonomy" id="311494"/>
    <lineage>
        <taxon>Eukaryota</taxon>
        <taxon>Sar</taxon>
        <taxon>Alveolata</taxon>
        <taxon>Dinophyceae</taxon>
        <taxon>Gonyaulacales</taxon>
        <taxon>Pyrocystaceae</taxon>
        <taxon>Alexandrium</taxon>
    </lineage>
</organism>
<evidence type="ECO:0000256" key="4">
    <source>
        <dbReference type="ARBA" id="ARBA00023176"/>
    </source>
</evidence>
<dbReference type="GO" id="GO:0006898">
    <property type="term" value="P:receptor-mediated endocytosis"/>
    <property type="evidence" value="ECO:0007669"/>
    <property type="project" value="TreeGrafter"/>
</dbReference>
<evidence type="ECO:0000256" key="1">
    <source>
        <dbReference type="ARBA" id="ARBA00009535"/>
    </source>
</evidence>
<comment type="function">
    <text evidence="6">Clathrin is the major protein of the polyhedral coat of coated pits and vesicles.</text>
</comment>
<dbReference type="InterPro" id="IPR011990">
    <property type="entry name" value="TPR-like_helical_dom_sf"/>
</dbReference>
<evidence type="ECO:0000256" key="3">
    <source>
        <dbReference type="ARBA" id="ARBA00023136"/>
    </source>
</evidence>
<dbReference type="PANTHER" id="PTHR10292:SF1">
    <property type="entry name" value="CLATHRIN HEAVY CHAIN"/>
    <property type="match status" value="1"/>
</dbReference>
<gene>
    <name evidence="9" type="ORF">AMON00008_LOCUS27839</name>
</gene>
<dbReference type="Pfam" id="PF13838">
    <property type="entry name" value="Clathrin_H_link"/>
    <property type="match status" value="1"/>
</dbReference>
<comment type="similarity">
    <text evidence="1 6">Belongs to the clathrin heavy chain family.</text>
</comment>
<dbReference type="GO" id="GO:0030130">
    <property type="term" value="C:clathrin coat of trans-Golgi network vesicle"/>
    <property type="evidence" value="ECO:0007669"/>
    <property type="project" value="InterPro"/>
</dbReference>
<dbReference type="InterPro" id="IPR016024">
    <property type="entry name" value="ARM-type_fold"/>
</dbReference>
<dbReference type="GO" id="GO:0005198">
    <property type="term" value="F:structural molecule activity"/>
    <property type="evidence" value="ECO:0007669"/>
    <property type="project" value="InterPro"/>
</dbReference>
<feature type="region of interest" description="Disordered" evidence="8">
    <location>
        <begin position="1651"/>
        <end position="1672"/>
    </location>
</feature>
<feature type="repeat" description="CHCR" evidence="7">
    <location>
        <begin position="1013"/>
        <end position="1160"/>
    </location>
</feature>
<feature type="repeat" description="CHCR" evidence="7">
    <location>
        <begin position="1164"/>
        <end position="1305"/>
    </location>
</feature>
<feature type="compositionally biased region" description="Basic and acidic residues" evidence="8">
    <location>
        <begin position="1651"/>
        <end position="1664"/>
    </location>
</feature>
<dbReference type="SUPFAM" id="SSF48371">
    <property type="entry name" value="ARM repeat"/>
    <property type="match status" value="6"/>
</dbReference>
<dbReference type="FunFam" id="1.25.40.730:FF:000002">
    <property type="entry name" value="Clathrin heavy chain"/>
    <property type="match status" value="1"/>
</dbReference>
<dbReference type="EMBL" id="HBNR01040174">
    <property type="protein sequence ID" value="CAE4598479.1"/>
    <property type="molecule type" value="Transcribed_RNA"/>
</dbReference>
<dbReference type="InterPro" id="IPR016025">
    <property type="entry name" value="Clathrin_H-chain_N"/>
</dbReference>
<evidence type="ECO:0000256" key="5">
    <source>
        <dbReference type="ARBA" id="ARBA00023329"/>
    </source>
</evidence>
<dbReference type="FunFam" id="1.25.40.10:FF:000002">
    <property type="entry name" value="Clathrin heavy chain"/>
    <property type="match status" value="1"/>
</dbReference>
<dbReference type="Gene3D" id="2.130.10.110">
    <property type="entry name" value="Clathrin heavy-chain terminal domain"/>
    <property type="match status" value="1"/>
</dbReference>
<feature type="repeat" description="CHCR" evidence="7">
    <location>
        <begin position="570"/>
        <end position="716"/>
    </location>
</feature>
<proteinExistence type="inferred from homology"/>
<evidence type="ECO:0000256" key="2">
    <source>
        <dbReference type="ARBA" id="ARBA00022737"/>
    </source>
</evidence>
<dbReference type="GO" id="GO:0032051">
    <property type="term" value="F:clathrin light chain binding"/>
    <property type="evidence" value="ECO:0007669"/>
    <property type="project" value="InterPro"/>
</dbReference>
<dbReference type="Pfam" id="PF00637">
    <property type="entry name" value="Clathrin"/>
    <property type="match status" value="7"/>
</dbReference>